<dbReference type="InterPro" id="IPR023214">
    <property type="entry name" value="HAD_sf"/>
</dbReference>
<evidence type="ECO:0000313" key="2">
    <source>
        <dbReference type="Proteomes" id="UP000176303"/>
    </source>
</evidence>
<dbReference type="GO" id="GO:0016791">
    <property type="term" value="F:phosphatase activity"/>
    <property type="evidence" value="ECO:0007669"/>
    <property type="project" value="UniProtKB-ARBA"/>
</dbReference>
<dbReference type="Gene3D" id="3.30.1240.20">
    <property type="match status" value="1"/>
</dbReference>
<dbReference type="InterPro" id="IPR036412">
    <property type="entry name" value="HAD-like_sf"/>
</dbReference>
<name>A0A1F7U231_9BACT</name>
<protein>
    <recommendedName>
        <fullName evidence="3">Phosphomannomutase</fullName>
    </recommendedName>
</protein>
<dbReference type="Proteomes" id="UP000176303">
    <property type="component" value="Unassembled WGS sequence"/>
</dbReference>
<organism evidence="1 2">
    <name type="scientific">Candidatus Uhrbacteria bacterium RIFCSPHIGHO2_02_FULL_57_19</name>
    <dbReference type="NCBI Taxonomy" id="1802391"/>
    <lineage>
        <taxon>Bacteria</taxon>
        <taxon>Candidatus Uhriibacteriota</taxon>
    </lineage>
</organism>
<comment type="caution">
    <text evidence="1">The sequence shown here is derived from an EMBL/GenBank/DDBJ whole genome shotgun (WGS) entry which is preliminary data.</text>
</comment>
<dbReference type="Gene3D" id="3.40.50.1000">
    <property type="entry name" value="HAD superfamily/HAD-like"/>
    <property type="match status" value="1"/>
</dbReference>
<dbReference type="SUPFAM" id="SSF56784">
    <property type="entry name" value="HAD-like"/>
    <property type="match status" value="1"/>
</dbReference>
<dbReference type="EMBL" id="MGDZ01000066">
    <property type="protein sequence ID" value="OGL72343.1"/>
    <property type="molecule type" value="Genomic_DNA"/>
</dbReference>
<dbReference type="NCBIfam" id="TIGR01484">
    <property type="entry name" value="HAD-SF-IIB"/>
    <property type="match status" value="1"/>
</dbReference>
<evidence type="ECO:0000313" key="1">
    <source>
        <dbReference type="EMBL" id="OGL72343.1"/>
    </source>
</evidence>
<reference evidence="1 2" key="1">
    <citation type="journal article" date="2016" name="Nat. Commun.">
        <title>Thousands of microbial genomes shed light on interconnected biogeochemical processes in an aquifer system.</title>
        <authorList>
            <person name="Anantharaman K."/>
            <person name="Brown C.T."/>
            <person name="Hug L.A."/>
            <person name="Sharon I."/>
            <person name="Castelle C.J."/>
            <person name="Probst A.J."/>
            <person name="Thomas B.C."/>
            <person name="Singh A."/>
            <person name="Wilkins M.J."/>
            <person name="Karaoz U."/>
            <person name="Brodie E.L."/>
            <person name="Williams K.H."/>
            <person name="Hubbard S.S."/>
            <person name="Banfield J.F."/>
        </authorList>
    </citation>
    <scope>NUCLEOTIDE SEQUENCE [LARGE SCALE GENOMIC DNA]</scope>
</reference>
<sequence>MPKHIFFDLDSTLTPSRAEILPEHKPLFEKLCEKFDVVVITGGAETQIKKQLPIENVGRYYMLSQQGNHAIAKDGTLLWHEAVSAEQEEAVKKFALKLTEDFRAVKGWVMPMRDDTFENRGSQFASSVLGFHAPNKEKYAADPDQSIRRALLAGHPKELAALREVGIEAMPAGTTTIDFILAGRHKGYNITRFIERMGWKKEDCIYIGDALFKGGNDESVIGVIPTHPVKDHRETFEFIKTNLLQ</sequence>
<dbReference type="InterPro" id="IPR043169">
    <property type="entry name" value="PMM_cap"/>
</dbReference>
<dbReference type="Pfam" id="PF08282">
    <property type="entry name" value="Hydrolase_3"/>
    <property type="match status" value="1"/>
</dbReference>
<evidence type="ECO:0008006" key="3">
    <source>
        <dbReference type="Google" id="ProtNLM"/>
    </source>
</evidence>
<dbReference type="AlphaFoldDB" id="A0A1F7U231"/>
<dbReference type="InterPro" id="IPR006379">
    <property type="entry name" value="HAD-SF_hydro_IIB"/>
</dbReference>
<accession>A0A1F7U231</accession>
<dbReference type="STRING" id="1802391.A3D72_04660"/>
<proteinExistence type="predicted"/>
<gene>
    <name evidence="1" type="ORF">A3D72_04660</name>
</gene>